<dbReference type="InterPro" id="IPR041581">
    <property type="entry name" value="Glyoxalase_6"/>
</dbReference>
<dbReference type="CDD" id="cd06587">
    <property type="entry name" value="VOC"/>
    <property type="match status" value="1"/>
</dbReference>
<dbReference type="Proteomes" id="UP000477750">
    <property type="component" value="Unassembled WGS sequence"/>
</dbReference>
<dbReference type="AlphaFoldDB" id="A0A6L5G6G5"/>
<dbReference type="PANTHER" id="PTHR35908">
    <property type="entry name" value="HYPOTHETICAL FUSION PROTEIN"/>
    <property type="match status" value="1"/>
</dbReference>
<keyword evidence="3" id="KW-1185">Reference proteome</keyword>
<dbReference type="PANTHER" id="PTHR35908:SF1">
    <property type="entry name" value="CONSERVED PROTEIN"/>
    <property type="match status" value="1"/>
</dbReference>
<gene>
    <name evidence="2" type="ORF">GFD30_06450</name>
</gene>
<sequence>MALKIANITVNTERPKELAQWWAAALDGEVTADWGQYVFISAGEGPGMGFQYVENPAPGRVHMDIVTDDVPGAVARLVADGAKHVADRGVDDLTWTTLADPDGNEFCVFAGH</sequence>
<dbReference type="EMBL" id="WIAO01000005">
    <property type="protein sequence ID" value="MQM25213.1"/>
    <property type="molecule type" value="Genomic_DNA"/>
</dbReference>
<dbReference type="SUPFAM" id="SSF54593">
    <property type="entry name" value="Glyoxalase/Bleomycin resistance protein/Dihydroxybiphenyl dioxygenase"/>
    <property type="match status" value="1"/>
</dbReference>
<organism evidence="2 3">
    <name type="scientific">Glycomyces albidus</name>
    <dbReference type="NCBI Taxonomy" id="2656774"/>
    <lineage>
        <taxon>Bacteria</taxon>
        <taxon>Bacillati</taxon>
        <taxon>Actinomycetota</taxon>
        <taxon>Actinomycetes</taxon>
        <taxon>Glycomycetales</taxon>
        <taxon>Glycomycetaceae</taxon>
        <taxon>Glycomyces</taxon>
    </lineage>
</organism>
<name>A0A6L5G6G5_9ACTN</name>
<evidence type="ECO:0000313" key="3">
    <source>
        <dbReference type="Proteomes" id="UP000477750"/>
    </source>
</evidence>
<evidence type="ECO:0000259" key="1">
    <source>
        <dbReference type="PROSITE" id="PS51819"/>
    </source>
</evidence>
<proteinExistence type="predicted"/>
<protein>
    <submittedName>
        <fullName evidence="2">VOC family protein</fullName>
    </submittedName>
</protein>
<dbReference type="InterPro" id="IPR029068">
    <property type="entry name" value="Glyas_Bleomycin-R_OHBP_Dase"/>
</dbReference>
<evidence type="ECO:0000313" key="2">
    <source>
        <dbReference type="EMBL" id="MQM25213.1"/>
    </source>
</evidence>
<reference evidence="2 3" key="1">
    <citation type="submission" date="2019-10" db="EMBL/GenBank/DDBJ databases">
        <title>Glycomyces albidus sp. nov., a novel actinomycete isolated from rhizosphere soil of wheat (Triticum aestivum L.).</title>
        <authorList>
            <person name="Qian L."/>
        </authorList>
    </citation>
    <scope>NUCLEOTIDE SEQUENCE [LARGE SCALE GENOMIC DNA]</scope>
    <source>
        <strain evidence="2 3">NEAU-7082</strain>
    </source>
</reference>
<dbReference type="PROSITE" id="PS51819">
    <property type="entry name" value="VOC"/>
    <property type="match status" value="1"/>
</dbReference>
<dbReference type="Gene3D" id="3.10.180.10">
    <property type="entry name" value="2,3-Dihydroxybiphenyl 1,2-Dioxygenase, domain 1"/>
    <property type="match status" value="1"/>
</dbReference>
<dbReference type="InterPro" id="IPR037523">
    <property type="entry name" value="VOC_core"/>
</dbReference>
<comment type="caution">
    <text evidence="2">The sequence shown here is derived from an EMBL/GenBank/DDBJ whole genome shotgun (WGS) entry which is preliminary data.</text>
</comment>
<feature type="domain" description="VOC" evidence="1">
    <location>
        <begin position="4"/>
        <end position="111"/>
    </location>
</feature>
<dbReference type="RefSeq" id="WP_153024369.1">
    <property type="nucleotide sequence ID" value="NZ_WIAO01000005.1"/>
</dbReference>
<accession>A0A6L5G6G5</accession>
<dbReference type="Pfam" id="PF18029">
    <property type="entry name" value="Glyoxalase_6"/>
    <property type="match status" value="1"/>
</dbReference>